<feature type="transmembrane region" description="Helical" evidence="1">
    <location>
        <begin position="94"/>
        <end position="111"/>
    </location>
</feature>
<sequence>MLYYLLQTVIFQVLFLVLYDVFHKKDTFFTWNRLYLLSTSILSFILPFIKIKSIQENIPEEYVFQLPTVFIGQQIEVETPSILYIWNSMGNMNWWQLCYGIGICIMLILFIRKIIALKTIQNNATYNYIHGYKIYTIRDSKDAFSFFKTVYIGDQLNSIERKQVITHEIVHLQEKHSLDLLWFELLKIVFWFNPLVYLYQLRINVIHEFIADAKSIKILGKKKYYEQLLNTVFATENIKFINQFFNYSLIKKRILMLQKSKSKKTLKLKYLLLLPIVCSILVYTSCTEDLSNQEPEKIIKKQADQKRPIELIKDLKDAITVTGGLTDEEEEALKVLLAKDREDLSKYKNDLGKVEIPFSIIDKVPTTNSCNSTIDNSQRKKCVSNEIKKFVNTNFNIKIAESNGLTGINRIYVRFKIDNTGKIVDVQARAPIPELEQEAKRVIQSFPQMIPGEHQGEKVGVLYSLPIVLMIE</sequence>
<feature type="domain" description="Peptidase M56" evidence="2">
    <location>
        <begin position="154"/>
        <end position="257"/>
    </location>
</feature>
<reference evidence="3 4" key="1">
    <citation type="submission" date="2014-04" db="EMBL/GenBank/DDBJ databases">
        <title>Aquimarina sp. 22II-S11-z7 Genome Sequencing.</title>
        <authorList>
            <person name="Lai Q."/>
        </authorList>
    </citation>
    <scope>NUCLEOTIDE SEQUENCE [LARGE SCALE GENOMIC DNA]</scope>
    <source>
        <strain evidence="3 4">22II-S11-z7</strain>
    </source>
</reference>
<protein>
    <recommendedName>
        <fullName evidence="2">Peptidase M56 domain-containing protein</fullName>
    </recommendedName>
</protein>
<proteinExistence type="predicted"/>
<comment type="caution">
    <text evidence="3">The sequence shown here is derived from an EMBL/GenBank/DDBJ whole genome shotgun (WGS) entry which is preliminary data.</text>
</comment>
<evidence type="ECO:0000313" key="4">
    <source>
        <dbReference type="Proteomes" id="UP000023541"/>
    </source>
</evidence>
<feature type="transmembrane region" description="Helical" evidence="1">
    <location>
        <begin position="34"/>
        <end position="51"/>
    </location>
</feature>
<dbReference type="EMBL" id="AQRA01000017">
    <property type="protein sequence ID" value="EZH71416.1"/>
    <property type="molecule type" value="Genomic_DNA"/>
</dbReference>
<keyword evidence="4" id="KW-1185">Reference proteome</keyword>
<dbReference type="PANTHER" id="PTHR34978:SF3">
    <property type="entry name" value="SLR0241 PROTEIN"/>
    <property type="match status" value="1"/>
</dbReference>
<dbReference type="OrthoDB" id="1522859at2"/>
<evidence type="ECO:0000256" key="1">
    <source>
        <dbReference type="SAM" id="Phobius"/>
    </source>
</evidence>
<accession>A0A023BN39</accession>
<organism evidence="3 4">
    <name type="scientific">Aquimarina atlantica</name>
    <dbReference type="NCBI Taxonomy" id="1317122"/>
    <lineage>
        <taxon>Bacteria</taxon>
        <taxon>Pseudomonadati</taxon>
        <taxon>Bacteroidota</taxon>
        <taxon>Flavobacteriia</taxon>
        <taxon>Flavobacteriales</taxon>
        <taxon>Flavobacteriaceae</taxon>
        <taxon>Aquimarina</taxon>
    </lineage>
</organism>
<feature type="transmembrane region" description="Helical" evidence="1">
    <location>
        <begin position="6"/>
        <end position="22"/>
    </location>
</feature>
<name>A0A023BN39_9FLAO</name>
<keyword evidence="1" id="KW-0812">Transmembrane</keyword>
<dbReference type="InterPro" id="IPR052173">
    <property type="entry name" value="Beta-lactam_resp_regulator"/>
</dbReference>
<gene>
    <name evidence="3" type="ORF">ATO12_07885</name>
</gene>
<dbReference type="PANTHER" id="PTHR34978">
    <property type="entry name" value="POSSIBLE SENSOR-TRANSDUCER PROTEIN BLAR"/>
    <property type="match status" value="1"/>
</dbReference>
<dbReference type="RefSeq" id="WP_034247474.1">
    <property type="nucleotide sequence ID" value="NZ_AQRA01000017.1"/>
</dbReference>
<evidence type="ECO:0000259" key="2">
    <source>
        <dbReference type="Pfam" id="PF05569"/>
    </source>
</evidence>
<dbReference type="Gene3D" id="3.30.1150.10">
    <property type="match status" value="1"/>
</dbReference>
<dbReference type="STRING" id="1317122.ATO12_07885"/>
<keyword evidence="1" id="KW-1133">Transmembrane helix</keyword>
<dbReference type="InterPro" id="IPR008756">
    <property type="entry name" value="Peptidase_M56"/>
</dbReference>
<dbReference type="AlphaFoldDB" id="A0A023BN39"/>
<evidence type="ECO:0000313" key="3">
    <source>
        <dbReference type="EMBL" id="EZH71416.1"/>
    </source>
</evidence>
<keyword evidence="1" id="KW-0472">Membrane</keyword>
<dbReference type="Pfam" id="PF05569">
    <property type="entry name" value="Peptidase_M56"/>
    <property type="match status" value="1"/>
</dbReference>
<dbReference type="Proteomes" id="UP000023541">
    <property type="component" value="Unassembled WGS sequence"/>
</dbReference>
<dbReference type="eggNOG" id="COG4219">
    <property type="taxonomic scope" value="Bacteria"/>
</dbReference>